<keyword evidence="7 12" id="KW-0067">ATP-binding</keyword>
<dbReference type="PROSITE" id="PS50862">
    <property type="entry name" value="AA_TRNA_LIGASE_II"/>
    <property type="match status" value="1"/>
</dbReference>
<evidence type="ECO:0000259" key="14">
    <source>
        <dbReference type="PROSITE" id="PS50862"/>
    </source>
</evidence>
<comment type="subcellular location">
    <subcellularLocation>
        <location evidence="1 12">Cytoplasm</location>
    </subcellularLocation>
</comment>
<sequence length="574" mass="65960">MAIELSEQEQLRRQSLKALRDLGIEPYPAARYEVTATAREIAENYDETKQNYGEVRIAGRIMSRRIMGSASFFELQDHTGRIQIYIRRDDICPEGDPTLYNTVFKKLLDIGDFVGVEGFAFRTNTGELSVHCRRFTVLSKSIRPLPVVKEKDGRTFDAFTDPEVRYRQRYLDLIVNPQVKEVFVKRAKIMATMREYFNEKGYVEVETPILQPIPGGASARPFITHHNSLDIDLYLRIATELYLKKLIVGGFDGVYEFGKNFRNEGMDRTHNPEFTCMEIYVAYKDYLWMMEFTERMLERVALAVNGTTELTIDGREVSFKAPFRRLTMTDAIREKTGYDITGQSEEQLREACKRLNVEIDETMGKGKLIDAIFGQYCEEELVQPTFITDYPIEMSPLCKRHRSNPDLTERFELFVNGKELCNAYSELNDPIDQLERFQEQLRLSEKGDDEAMFIDMDFVRALEFGMPTCSGMGIGIDRLTMFMTGQPSIQDVLFFPQMRPEKKAVADPAEAYTAIGVPEEWVPVIQKMGYVTVESLRKLAPGKFFNDLCGFNKKNKLGLKAPSMEEVKGWCAGE</sequence>
<dbReference type="FunFam" id="2.40.50.140:FF:000024">
    <property type="entry name" value="Lysine--tRNA ligase"/>
    <property type="match status" value="1"/>
</dbReference>
<keyword evidence="9 12" id="KW-0648">Protein biosynthesis</keyword>
<dbReference type="InterPro" id="IPR012340">
    <property type="entry name" value="NA-bd_OB-fold"/>
</dbReference>
<dbReference type="RefSeq" id="WP_141428699.1">
    <property type="nucleotide sequence ID" value="NZ_AP019736.1"/>
</dbReference>
<dbReference type="NCBIfam" id="TIGR00499">
    <property type="entry name" value="lysS_bact"/>
    <property type="match status" value="1"/>
</dbReference>
<evidence type="ECO:0000256" key="13">
    <source>
        <dbReference type="RuleBase" id="RU000336"/>
    </source>
</evidence>
<accession>A0A4Y1X305</accession>
<keyword evidence="6 12" id="KW-0547">Nucleotide-binding</keyword>
<comment type="catalytic activity">
    <reaction evidence="11 12 13">
        <text>tRNA(Lys) + L-lysine + ATP = L-lysyl-tRNA(Lys) + AMP + diphosphate</text>
        <dbReference type="Rhea" id="RHEA:20792"/>
        <dbReference type="Rhea" id="RHEA-COMP:9696"/>
        <dbReference type="Rhea" id="RHEA-COMP:9697"/>
        <dbReference type="ChEBI" id="CHEBI:30616"/>
        <dbReference type="ChEBI" id="CHEBI:32551"/>
        <dbReference type="ChEBI" id="CHEBI:33019"/>
        <dbReference type="ChEBI" id="CHEBI:78442"/>
        <dbReference type="ChEBI" id="CHEBI:78529"/>
        <dbReference type="ChEBI" id="CHEBI:456215"/>
        <dbReference type="EC" id="6.1.1.6"/>
    </reaction>
</comment>
<dbReference type="Pfam" id="PF01336">
    <property type="entry name" value="tRNA_anti-codon"/>
    <property type="match status" value="1"/>
</dbReference>
<dbReference type="SUPFAM" id="SSF50249">
    <property type="entry name" value="Nucleic acid-binding proteins"/>
    <property type="match status" value="1"/>
</dbReference>
<feature type="domain" description="Aminoacyl-transfer RNA synthetases class-II family profile" evidence="14">
    <location>
        <begin position="186"/>
        <end position="500"/>
    </location>
</feature>
<comment type="cofactor">
    <cofactor evidence="12 13">
        <name>Mg(2+)</name>
        <dbReference type="ChEBI" id="CHEBI:18420"/>
    </cofactor>
    <text evidence="12 13">Binds 3 Mg(2+) ions per subunit.</text>
</comment>
<dbReference type="InterPro" id="IPR002313">
    <property type="entry name" value="Lys-tRNA-ligase_II"/>
</dbReference>
<dbReference type="GO" id="GO:0004824">
    <property type="term" value="F:lysine-tRNA ligase activity"/>
    <property type="evidence" value="ECO:0007669"/>
    <property type="project" value="UniProtKB-UniRule"/>
</dbReference>
<dbReference type="Proteomes" id="UP000319374">
    <property type="component" value="Chromosome"/>
</dbReference>
<dbReference type="FunFam" id="3.30.930.10:FF:000238">
    <property type="entry name" value="Lysine--tRNA ligase"/>
    <property type="match status" value="1"/>
</dbReference>
<dbReference type="PANTHER" id="PTHR42918">
    <property type="entry name" value="LYSYL-TRNA SYNTHETASE"/>
    <property type="match status" value="1"/>
</dbReference>
<dbReference type="GO" id="GO:0005524">
    <property type="term" value="F:ATP binding"/>
    <property type="evidence" value="ECO:0007669"/>
    <property type="project" value="UniProtKB-UniRule"/>
</dbReference>
<dbReference type="InterPro" id="IPR004364">
    <property type="entry name" value="Aa-tRNA-synt_II"/>
</dbReference>
<evidence type="ECO:0000256" key="6">
    <source>
        <dbReference type="ARBA" id="ARBA00022741"/>
    </source>
</evidence>
<dbReference type="KEGG" id="ada:A5CPEGH6_14870"/>
<evidence type="ECO:0000256" key="5">
    <source>
        <dbReference type="ARBA" id="ARBA00022723"/>
    </source>
</evidence>
<proteinExistence type="inferred from homology"/>
<keyword evidence="4 12" id="KW-0436">Ligase</keyword>
<evidence type="ECO:0000256" key="2">
    <source>
        <dbReference type="ARBA" id="ARBA00008226"/>
    </source>
</evidence>
<dbReference type="OrthoDB" id="9801152at2"/>
<dbReference type="InterPro" id="IPR004365">
    <property type="entry name" value="NA-bd_OB_tRNA"/>
</dbReference>
<comment type="subunit">
    <text evidence="12">Homodimer.</text>
</comment>
<dbReference type="GO" id="GO:0000287">
    <property type="term" value="F:magnesium ion binding"/>
    <property type="evidence" value="ECO:0007669"/>
    <property type="project" value="UniProtKB-UniRule"/>
</dbReference>
<dbReference type="Gene3D" id="2.40.50.140">
    <property type="entry name" value="Nucleic acid-binding proteins"/>
    <property type="match status" value="1"/>
</dbReference>
<dbReference type="AlphaFoldDB" id="A0A4Y1X305"/>
<evidence type="ECO:0000313" key="16">
    <source>
        <dbReference type="Proteomes" id="UP000319374"/>
    </source>
</evidence>
<feature type="binding site" evidence="12">
    <location>
        <position position="412"/>
    </location>
    <ligand>
        <name>Mg(2+)</name>
        <dbReference type="ChEBI" id="CHEBI:18420"/>
        <label>1</label>
    </ligand>
</feature>
<dbReference type="GO" id="GO:0005829">
    <property type="term" value="C:cytosol"/>
    <property type="evidence" value="ECO:0007669"/>
    <property type="project" value="TreeGrafter"/>
</dbReference>
<dbReference type="Pfam" id="PF00152">
    <property type="entry name" value="tRNA-synt_2"/>
    <property type="match status" value="1"/>
</dbReference>
<dbReference type="InterPro" id="IPR018149">
    <property type="entry name" value="Lys-tRNA-synth_II_C"/>
</dbReference>
<evidence type="ECO:0000256" key="1">
    <source>
        <dbReference type="ARBA" id="ARBA00004496"/>
    </source>
</evidence>
<dbReference type="GO" id="GO:0000049">
    <property type="term" value="F:tRNA binding"/>
    <property type="evidence" value="ECO:0007669"/>
    <property type="project" value="TreeGrafter"/>
</dbReference>
<evidence type="ECO:0000256" key="10">
    <source>
        <dbReference type="ARBA" id="ARBA00023146"/>
    </source>
</evidence>
<dbReference type="HAMAP" id="MF_00252">
    <property type="entry name" value="Lys_tRNA_synth_class2"/>
    <property type="match status" value="1"/>
</dbReference>
<evidence type="ECO:0000313" key="15">
    <source>
        <dbReference type="EMBL" id="BBL06849.1"/>
    </source>
</evidence>
<dbReference type="EC" id="6.1.1.6" evidence="12"/>
<keyword evidence="16" id="KW-1185">Reference proteome</keyword>
<dbReference type="PRINTS" id="PR00982">
    <property type="entry name" value="TRNASYNTHLYS"/>
</dbReference>
<protein>
    <recommendedName>
        <fullName evidence="12">Lysine--tRNA ligase</fullName>
        <ecNumber evidence="12">6.1.1.6</ecNumber>
    </recommendedName>
    <alternativeName>
        <fullName evidence="12">Lysyl-tRNA synthetase</fullName>
        <shortName evidence="12">LysRS</shortName>
    </alternativeName>
</protein>
<keyword evidence="10 12" id="KW-0030">Aminoacyl-tRNA synthetase</keyword>
<evidence type="ECO:0000256" key="7">
    <source>
        <dbReference type="ARBA" id="ARBA00022840"/>
    </source>
</evidence>
<dbReference type="PANTHER" id="PTHR42918:SF15">
    <property type="entry name" value="LYSINE--TRNA LIGASE, CHLOROPLASTIC_MITOCHONDRIAL"/>
    <property type="match status" value="1"/>
</dbReference>
<evidence type="ECO:0000256" key="3">
    <source>
        <dbReference type="ARBA" id="ARBA00022490"/>
    </source>
</evidence>
<dbReference type="GO" id="GO:0006430">
    <property type="term" value="P:lysyl-tRNA aminoacylation"/>
    <property type="evidence" value="ECO:0007669"/>
    <property type="project" value="UniProtKB-UniRule"/>
</dbReference>
<keyword evidence="8 12" id="KW-0460">Magnesium</keyword>
<dbReference type="CDD" id="cd00775">
    <property type="entry name" value="LysRS_core"/>
    <property type="match status" value="1"/>
</dbReference>
<dbReference type="CDD" id="cd04322">
    <property type="entry name" value="LysRS_N"/>
    <property type="match status" value="1"/>
</dbReference>
<feature type="binding site" evidence="12">
    <location>
        <position position="419"/>
    </location>
    <ligand>
        <name>Mg(2+)</name>
        <dbReference type="ChEBI" id="CHEBI:18420"/>
        <label>1</label>
    </ligand>
</feature>
<evidence type="ECO:0000256" key="8">
    <source>
        <dbReference type="ARBA" id="ARBA00022842"/>
    </source>
</evidence>
<dbReference type="InterPro" id="IPR044136">
    <property type="entry name" value="Lys-tRNA-ligase_II_N"/>
</dbReference>
<dbReference type="InterPro" id="IPR006195">
    <property type="entry name" value="aa-tRNA-synth_II"/>
</dbReference>
<dbReference type="NCBIfam" id="NF001756">
    <property type="entry name" value="PRK00484.1"/>
    <property type="match status" value="1"/>
</dbReference>
<evidence type="ECO:0000256" key="11">
    <source>
        <dbReference type="ARBA" id="ARBA00048573"/>
    </source>
</evidence>
<evidence type="ECO:0000256" key="9">
    <source>
        <dbReference type="ARBA" id="ARBA00022917"/>
    </source>
</evidence>
<gene>
    <name evidence="12 15" type="primary">lysS</name>
    <name evidence="15" type="ORF">A5CPEGH6_14870</name>
</gene>
<dbReference type="InterPro" id="IPR045864">
    <property type="entry name" value="aa-tRNA-synth_II/BPL/LPL"/>
</dbReference>
<reference evidence="16" key="1">
    <citation type="submission" date="2019-06" db="EMBL/GenBank/DDBJ databases">
        <title>Alistipes onderdonkii subsp. vulgaris subsp. nov., Alistipes dispar sp. nov. and Alistipes communis sp. nov., isolated from human faeces, and creation of Alistipes onderdonkii subsp. onderdonkii subsp. nov.</title>
        <authorList>
            <person name="Sakamoto M."/>
            <person name="Ikeyama N."/>
            <person name="Ogata Y."/>
            <person name="Suda W."/>
            <person name="Iino T."/>
            <person name="Hattori M."/>
            <person name="Ohkuma M."/>
        </authorList>
    </citation>
    <scope>NUCLEOTIDE SEQUENCE [LARGE SCALE GENOMIC DNA]</scope>
    <source>
        <strain evidence="16">5CPEGH6</strain>
    </source>
</reference>
<dbReference type="GeneID" id="98673463"/>
<organism evidence="15 16">
    <name type="scientific">Alistipes dispar</name>
    <dbReference type="NCBI Taxonomy" id="2585119"/>
    <lineage>
        <taxon>Bacteria</taxon>
        <taxon>Pseudomonadati</taxon>
        <taxon>Bacteroidota</taxon>
        <taxon>Bacteroidia</taxon>
        <taxon>Bacteroidales</taxon>
        <taxon>Rikenellaceae</taxon>
        <taxon>Alistipes</taxon>
    </lineage>
</organism>
<keyword evidence="5 12" id="KW-0479">Metal-binding</keyword>
<keyword evidence="3 12" id="KW-0963">Cytoplasm</keyword>
<feature type="binding site" evidence="12">
    <location>
        <position position="419"/>
    </location>
    <ligand>
        <name>Mg(2+)</name>
        <dbReference type="ChEBI" id="CHEBI:18420"/>
        <label>2</label>
    </ligand>
</feature>
<dbReference type="EMBL" id="AP019736">
    <property type="protein sequence ID" value="BBL06849.1"/>
    <property type="molecule type" value="Genomic_DNA"/>
</dbReference>
<comment type="similarity">
    <text evidence="2 12">Belongs to the class-II aminoacyl-tRNA synthetase family.</text>
</comment>
<dbReference type="Gene3D" id="3.30.930.10">
    <property type="entry name" value="Bira Bifunctional Protein, Domain 2"/>
    <property type="match status" value="1"/>
</dbReference>
<dbReference type="SUPFAM" id="SSF55681">
    <property type="entry name" value="Class II aaRS and biotin synthetases"/>
    <property type="match status" value="1"/>
</dbReference>
<evidence type="ECO:0000256" key="4">
    <source>
        <dbReference type="ARBA" id="ARBA00022598"/>
    </source>
</evidence>
<evidence type="ECO:0000256" key="12">
    <source>
        <dbReference type="HAMAP-Rule" id="MF_00252"/>
    </source>
</evidence>
<name>A0A4Y1X305_9BACT</name>